<name>A0A0R0HMJ8_SOYBN</name>
<dbReference type="EnsemblPlants" id="KRH27716">
    <property type="protein sequence ID" value="KRH27716"/>
    <property type="gene ID" value="GLYMA_11G010200"/>
</dbReference>
<sequence length="43" mass="5196">MQTWKKNLRIIFLATCKFKLFLLEVHQKHPSYTYGSIQTKLIK</sequence>
<reference evidence="1" key="3">
    <citation type="submission" date="2018-07" db="EMBL/GenBank/DDBJ databases">
        <title>WGS assembly of Glycine max.</title>
        <authorList>
            <person name="Schmutz J."/>
            <person name="Cannon S."/>
            <person name="Schlueter J."/>
            <person name="Ma J."/>
            <person name="Mitros T."/>
            <person name="Nelson W."/>
            <person name="Hyten D."/>
            <person name="Song Q."/>
            <person name="Thelen J."/>
            <person name="Cheng J."/>
            <person name="Xu D."/>
            <person name="Hellsten U."/>
            <person name="May G."/>
            <person name="Yu Y."/>
            <person name="Sakurai T."/>
            <person name="Umezawa T."/>
            <person name="Bhattacharyya M."/>
            <person name="Sandhu D."/>
            <person name="Valliyodan B."/>
            <person name="Lindquist E."/>
            <person name="Peto M."/>
            <person name="Grant D."/>
            <person name="Shu S."/>
            <person name="Goodstein D."/>
            <person name="Barry K."/>
            <person name="Futrell-Griggs M."/>
            <person name="Abernathy B."/>
            <person name="Du J."/>
            <person name="Tian Z."/>
            <person name="Zhu L."/>
            <person name="Gill N."/>
            <person name="Joshi T."/>
            <person name="Libault M."/>
            <person name="Sethuraman A."/>
            <person name="Zhang X."/>
            <person name="Shinozaki K."/>
            <person name="Nguyen H."/>
            <person name="Wing R."/>
            <person name="Cregan P."/>
            <person name="Specht J."/>
            <person name="Grimwood J."/>
            <person name="Rokhsar D."/>
            <person name="Stacey G."/>
            <person name="Shoemaker R."/>
            <person name="Jackson S."/>
        </authorList>
    </citation>
    <scope>NUCLEOTIDE SEQUENCE</scope>
    <source>
        <tissue evidence="1">Callus</tissue>
    </source>
</reference>
<dbReference type="Gramene" id="KRH27716">
    <property type="protein sequence ID" value="KRH27716"/>
    <property type="gene ID" value="GLYMA_11G010200"/>
</dbReference>
<gene>
    <name evidence="1" type="ORF">GLYMA_11G010200</name>
</gene>
<dbReference type="AlphaFoldDB" id="A0A0R0HMJ8"/>
<organism evidence="1">
    <name type="scientific">Glycine max</name>
    <name type="common">Soybean</name>
    <name type="synonym">Glycine hispida</name>
    <dbReference type="NCBI Taxonomy" id="3847"/>
    <lineage>
        <taxon>Eukaryota</taxon>
        <taxon>Viridiplantae</taxon>
        <taxon>Streptophyta</taxon>
        <taxon>Embryophyta</taxon>
        <taxon>Tracheophyta</taxon>
        <taxon>Spermatophyta</taxon>
        <taxon>Magnoliopsida</taxon>
        <taxon>eudicotyledons</taxon>
        <taxon>Gunneridae</taxon>
        <taxon>Pentapetalae</taxon>
        <taxon>rosids</taxon>
        <taxon>fabids</taxon>
        <taxon>Fabales</taxon>
        <taxon>Fabaceae</taxon>
        <taxon>Papilionoideae</taxon>
        <taxon>50 kb inversion clade</taxon>
        <taxon>NPAAA clade</taxon>
        <taxon>indigoferoid/millettioid clade</taxon>
        <taxon>Phaseoleae</taxon>
        <taxon>Glycine</taxon>
        <taxon>Glycine subgen. Soja</taxon>
    </lineage>
</organism>
<reference evidence="1 2" key="1">
    <citation type="journal article" date="2010" name="Nature">
        <title>Genome sequence of the palaeopolyploid soybean.</title>
        <authorList>
            <person name="Schmutz J."/>
            <person name="Cannon S.B."/>
            <person name="Schlueter J."/>
            <person name="Ma J."/>
            <person name="Mitros T."/>
            <person name="Nelson W."/>
            <person name="Hyten D.L."/>
            <person name="Song Q."/>
            <person name="Thelen J.J."/>
            <person name="Cheng J."/>
            <person name="Xu D."/>
            <person name="Hellsten U."/>
            <person name="May G.D."/>
            <person name="Yu Y."/>
            <person name="Sakurai T."/>
            <person name="Umezawa T."/>
            <person name="Bhattacharyya M.K."/>
            <person name="Sandhu D."/>
            <person name="Valliyodan B."/>
            <person name="Lindquist E."/>
            <person name="Peto M."/>
            <person name="Grant D."/>
            <person name="Shu S."/>
            <person name="Goodstein D."/>
            <person name="Barry K."/>
            <person name="Futrell-Griggs M."/>
            <person name="Abernathy B."/>
            <person name="Du J."/>
            <person name="Tian Z."/>
            <person name="Zhu L."/>
            <person name="Gill N."/>
            <person name="Joshi T."/>
            <person name="Libault M."/>
            <person name="Sethuraman A."/>
            <person name="Zhang X.-C."/>
            <person name="Shinozaki K."/>
            <person name="Nguyen H.T."/>
            <person name="Wing R.A."/>
            <person name="Cregan P."/>
            <person name="Specht J."/>
            <person name="Grimwood J."/>
            <person name="Rokhsar D."/>
            <person name="Stacey G."/>
            <person name="Shoemaker R.C."/>
            <person name="Jackson S.A."/>
        </authorList>
    </citation>
    <scope>NUCLEOTIDE SEQUENCE</scope>
    <source>
        <strain evidence="2">cv. Williams 82</strain>
        <tissue evidence="1">Callus</tissue>
    </source>
</reference>
<evidence type="ECO:0000313" key="3">
    <source>
        <dbReference type="Proteomes" id="UP000008827"/>
    </source>
</evidence>
<accession>A0A0R0HMJ8</accession>
<reference evidence="2" key="2">
    <citation type="submission" date="2018-02" db="UniProtKB">
        <authorList>
            <consortium name="EnsemblPlants"/>
        </authorList>
    </citation>
    <scope>IDENTIFICATION</scope>
    <source>
        <strain evidence="2">Williams 82</strain>
    </source>
</reference>
<protein>
    <submittedName>
        <fullName evidence="1 2">Uncharacterized protein</fullName>
    </submittedName>
</protein>
<dbReference type="EMBL" id="CM000844">
    <property type="protein sequence ID" value="KRH27716.1"/>
    <property type="molecule type" value="Genomic_DNA"/>
</dbReference>
<evidence type="ECO:0000313" key="1">
    <source>
        <dbReference type="EMBL" id="KRH27716.1"/>
    </source>
</evidence>
<evidence type="ECO:0000313" key="2">
    <source>
        <dbReference type="EnsemblPlants" id="KRH27716"/>
    </source>
</evidence>
<proteinExistence type="predicted"/>
<keyword evidence="3" id="KW-1185">Reference proteome</keyword>
<dbReference type="Proteomes" id="UP000008827">
    <property type="component" value="Chromosome 11"/>
</dbReference>
<dbReference type="InParanoid" id="A0A0R0HMJ8"/>